<dbReference type="GO" id="GO:0005886">
    <property type="term" value="C:plasma membrane"/>
    <property type="evidence" value="ECO:0007669"/>
    <property type="project" value="TreeGrafter"/>
</dbReference>
<organism evidence="2 3">
    <name type="scientific">Paenibacillus alvei</name>
    <name type="common">Bacillus alvei</name>
    <dbReference type="NCBI Taxonomy" id="44250"/>
    <lineage>
        <taxon>Bacteria</taxon>
        <taxon>Bacillati</taxon>
        <taxon>Bacillota</taxon>
        <taxon>Bacilli</taxon>
        <taxon>Bacillales</taxon>
        <taxon>Paenibacillaceae</taxon>
        <taxon>Paenibacillus</taxon>
    </lineage>
</organism>
<dbReference type="PANTHER" id="PTHR32063:SF0">
    <property type="entry name" value="SWARMING MOTILITY PROTEIN SWRC"/>
    <property type="match status" value="1"/>
</dbReference>
<proteinExistence type="predicted"/>
<dbReference type="PRINTS" id="PR00702">
    <property type="entry name" value="ACRIFLAVINRP"/>
</dbReference>
<protein>
    <submittedName>
        <fullName evidence="2">Acriflavin resistance protein</fullName>
    </submittedName>
</protein>
<dbReference type="EMBL" id="LS992241">
    <property type="protein sequence ID" value="SYX85458.1"/>
    <property type="molecule type" value="Genomic_DNA"/>
</dbReference>
<keyword evidence="1" id="KW-1133">Transmembrane helix</keyword>
<dbReference type="GO" id="GO:0042910">
    <property type="term" value="F:xenobiotic transmembrane transporter activity"/>
    <property type="evidence" value="ECO:0007669"/>
    <property type="project" value="TreeGrafter"/>
</dbReference>
<dbReference type="Gene3D" id="3.30.70.1440">
    <property type="entry name" value="Multidrug efflux transporter AcrB pore domain"/>
    <property type="match status" value="1"/>
</dbReference>
<feature type="transmembrane region" description="Helical" evidence="1">
    <location>
        <begin position="383"/>
        <end position="408"/>
    </location>
</feature>
<accession>A0A383REN2</accession>
<evidence type="ECO:0000256" key="1">
    <source>
        <dbReference type="SAM" id="Phobius"/>
    </source>
</evidence>
<dbReference type="SUPFAM" id="SSF82693">
    <property type="entry name" value="Multidrug efflux transporter AcrB pore domain, PN1, PN2, PC1 and PC2 subdomains"/>
    <property type="match status" value="3"/>
</dbReference>
<feature type="transmembrane region" description="Helical" evidence="1">
    <location>
        <begin position="460"/>
        <end position="483"/>
    </location>
</feature>
<feature type="transmembrane region" description="Helical" evidence="1">
    <location>
        <begin position="847"/>
        <end position="866"/>
    </location>
</feature>
<dbReference type="Gene3D" id="3.30.70.1430">
    <property type="entry name" value="Multidrug efflux transporter AcrB pore domain"/>
    <property type="match status" value="2"/>
</dbReference>
<reference evidence="3" key="1">
    <citation type="submission" date="2018-08" db="EMBL/GenBank/DDBJ databases">
        <authorList>
            <person name="Chevrot R."/>
        </authorList>
    </citation>
    <scope>NUCLEOTIDE SEQUENCE [LARGE SCALE GENOMIC DNA]</scope>
</reference>
<dbReference type="RefSeq" id="WP_138187205.1">
    <property type="nucleotide sequence ID" value="NZ_LS992241.1"/>
</dbReference>
<dbReference type="InterPro" id="IPR001036">
    <property type="entry name" value="Acrflvin-R"/>
</dbReference>
<feature type="transmembrane region" description="Helical" evidence="1">
    <location>
        <begin position="902"/>
        <end position="928"/>
    </location>
</feature>
<dbReference type="Proteomes" id="UP000304148">
    <property type="component" value="Chromosome"/>
</dbReference>
<dbReference type="Gene3D" id="1.20.1640.10">
    <property type="entry name" value="Multidrug efflux transporter AcrB transmembrane domain"/>
    <property type="match status" value="2"/>
</dbReference>
<dbReference type="Gene3D" id="3.30.2090.10">
    <property type="entry name" value="Multidrug efflux transporter AcrB TolC docking domain, DN and DC subdomains"/>
    <property type="match status" value="2"/>
</dbReference>
<feature type="transmembrane region" description="Helical" evidence="1">
    <location>
        <begin position="527"/>
        <end position="546"/>
    </location>
</feature>
<evidence type="ECO:0000313" key="2">
    <source>
        <dbReference type="EMBL" id="SYX85458.1"/>
    </source>
</evidence>
<feature type="transmembrane region" description="Helical" evidence="1">
    <location>
        <begin position="873"/>
        <end position="896"/>
    </location>
</feature>
<dbReference type="Gene3D" id="3.30.70.1320">
    <property type="entry name" value="Multidrug efflux transporter AcrB pore domain like"/>
    <property type="match status" value="1"/>
</dbReference>
<dbReference type="SUPFAM" id="SSF82866">
    <property type="entry name" value="Multidrug efflux transporter AcrB transmembrane domain"/>
    <property type="match status" value="2"/>
</dbReference>
<feature type="transmembrane region" description="Helical" evidence="1">
    <location>
        <begin position="357"/>
        <end position="377"/>
    </location>
</feature>
<feature type="transmembrane region" description="Helical" evidence="1">
    <location>
        <begin position="980"/>
        <end position="1006"/>
    </location>
</feature>
<evidence type="ECO:0000313" key="3">
    <source>
        <dbReference type="Proteomes" id="UP000304148"/>
    </source>
</evidence>
<keyword evidence="1" id="KW-0812">Transmembrane</keyword>
<gene>
    <name evidence="2" type="ORF">PBLR_13880</name>
</gene>
<feature type="transmembrane region" description="Helical" evidence="1">
    <location>
        <begin position="949"/>
        <end position="968"/>
    </location>
</feature>
<keyword evidence="1" id="KW-0472">Membrane</keyword>
<dbReference type="InterPro" id="IPR027463">
    <property type="entry name" value="AcrB_DN_DC_subdom"/>
</dbReference>
<dbReference type="Pfam" id="PF00873">
    <property type="entry name" value="ACR_tran"/>
    <property type="match status" value="1"/>
</dbReference>
<dbReference type="SUPFAM" id="SSF82714">
    <property type="entry name" value="Multidrug efflux transporter AcrB TolC docking domain, DN and DC subdomains"/>
    <property type="match status" value="2"/>
</dbReference>
<name>A0A383REN2_PAEAL</name>
<sequence length="1034" mass="111314">MKVIDVSVKRPIGVMMLVLAILALGLFSLRSLAIDLFPKIDVPIAVVATSYQGAAPEEIEKLISRPLESSLSTIQGIDTLSSQSQANSSLVMLQFKTGTNMDNALIDVREKVDQVKGMLPDDANDPTVLRFDPNQMPIITLGLTGASPEKLQEYADKTIIPTLERERGVASVSVAGGKTREILVELNRASLSRYGITPAQVVQAINAENKSQAAGSVPKGVQELQIRVKGEYGSVDEIKQTIIHLPRGGQIQVSDVAVVKDTFKKQTSLTLVDGSPALVLSVQKQSDANTVAVADNIDKGLTKMKDVLPQGIELKKVSDTSTFIRQSIDSVTGNMMSGGALAVVILLLFLRSVRSTFVIALSMPIAIISTFTLMYFTGQTLNIISMGGLALGIGMMVDNSIVILENIFTYRQQGMSMKEAAVKGASELASAVIASTMTTLVVFLPIVFIQGLTADIFRPLALTVCFSLIASLVVAITLIPMLASKIVSEKKIMQQEKKGWYMRFFGGFVAGYKKILKWALGHRKTTVFATIALLVGSFFLVPFIGMEFMPGGDQGQIQIKVQTPSGTSLEETKKTADEVASLLKPYEGIIETASQSIGGGGGFGGGGTNSATFTVQLVRASERDIKTKELMQKLTDATGNIAGADITVSAQESGFSAGAPIHIKLNGQDQQVLEEVANQVVWMISDVQGVYNAESSAAEGNAELNITVDRSLAASYGISYQQILSEISLAMNGQMATQYREDGNEYNVKVIMPEEERNSIAALNALTIQSQNGQLIPLSAVAKFNQLQGPVMIQRENQQRQINVTADIAGRDLGSISKDIEQSLKKMNFPDGYSYSMGGASEDMVEAFGDLGIALVFSIFLVYVVMAVQFESLLYPFIIMFAMPTTFIGVLGGLFITGTPLSVTAIIGVIMLAGIVVNNAIILVDYINIQRRSGLDRHEAIMQGAPSRIRPIFMTTLTTVLGLLPLALGIGEGAEMQAPLAVVVIFGLSCSTIFTLLLVPVMYTYLDDFSNWMKRLFTRKNKVENVSEATVSHS</sequence>
<dbReference type="PANTHER" id="PTHR32063">
    <property type="match status" value="1"/>
</dbReference>
<feature type="transmembrane region" description="Helical" evidence="1">
    <location>
        <begin position="428"/>
        <end position="448"/>
    </location>
</feature>
<feature type="transmembrane region" description="Helical" evidence="1">
    <location>
        <begin position="331"/>
        <end position="350"/>
    </location>
</feature>
<dbReference type="AlphaFoldDB" id="A0A383REN2"/>